<name>A0A515D5W2_SERLI</name>
<dbReference type="EMBL" id="CP033895">
    <property type="protein sequence ID" value="QDL35796.1"/>
    <property type="molecule type" value="Genomic_DNA"/>
</dbReference>
<sequence>MFINTFVDIVMLLIDYIDSVYGTVRGNRARFLKDNPDILPQELSRWLKAGLMVRKLNRPFLSFLTMNGGNEDQHVVRPIAR</sequence>
<dbReference type="AlphaFoldDB" id="A0A515D5W2"/>
<geneLocation type="plasmid" evidence="1 2">
    <name>p2-125</name>
</geneLocation>
<evidence type="ECO:0000313" key="2">
    <source>
        <dbReference type="Proteomes" id="UP000317572"/>
    </source>
</evidence>
<evidence type="ECO:0000313" key="1">
    <source>
        <dbReference type="EMBL" id="QDL35796.1"/>
    </source>
</evidence>
<proteinExistence type="predicted"/>
<protein>
    <submittedName>
        <fullName evidence="1">Uncharacterized protein</fullName>
    </submittedName>
</protein>
<gene>
    <name evidence="1" type="ORF">EGO53_28885</name>
</gene>
<accession>A0A515D5W2</accession>
<keyword evidence="1" id="KW-0614">Plasmid</keyword>
<reference evidence="1 2" key="1">
    <citation type="submission" date="2018-11" db="EMBL/GenBank/DDBJ databases">
        <title>The first complete genome of Serratia liquefaciens isolated from metalophyte plant revel distinctness adaptive mechanisms in an extreme habitat.</title>
        <authorList>
            <person name="Caneschi W.L."/>
            <person name="Sanchez A.B."/>
            <person name="Felestrino E.B."/>
            <person name="Assis R.A.B."/>
            <person name="Lemes C.G.C."/>
            <person name="Cordeiro I.F."/>
            <person name="Fonseca N.P."/>
            <person name="Villa M."/>
            <person name="Vieira I.T."/>
            <person name="Moraes L.A."/>
            <person name="Kamino L.H.Y."/>
            <person name="do Carmo F."/>
            <person name="Garcia C.M."/>
            <person name="Almeida N.F."/>
            <person name="Silva R.S."/>
            <person name="Ferro J.A."/>
            <person name="Ferro M.I.T."/>
            <person name="Varani A.M."/>
            <person name="Ferreira R.M."/>
            <person name="dos Santos V.L."/>
            <person name="Silva U.C."/>
            <person name="Setubal J.C."/>
            <person name="Moreira L.M."/>
        </authorList>
    </citation>
    <scope>NUCLEOTIDE SEQUENCE [LARGE SCALE GENOMIC DNA]</scope>
    <source>
        <strain evidence="1 2">FG3</strain>
        <plasmid evidence="1 2">p2-125</plasmid>
    </source>
</reference>
<organism evidence="1 2">
    <name type="scientific">Serratia liquefaciens</name>
    <dbReference type="NCBI Taxonomy" id="614"/>
    <lineage>
        <taxon>Bacteria</taxon>
        <taxon>Pseudomonadati</taxon>
        <taxon>Pseudomonadota</taxon>
        <taxon>Gammaproteobacteria</taxon>
        <taxon>Enterobacterales</taxon>
        <taxon>Yersiniaceae</taxon>
        <taxon>Serratia</taxon>
    </lineage>
</organism>
<dbReference type="Proteomes" id="UP000317572">
    <property type="component" value="Plasmid p2-125"/>
</dbReference>